<dbReference type="PANTHER" id="PTHR43319">
    <property type="entry name" value="BETA-LACTAMASE-RELATED"/>
    <property type="match status" value="1"/>
</dbReference>
<dbReference type="Pfam" id="PF00144">
    <property type="entry name" value="Beta-lactamase"/>
    <property type="match status" value="1"/>
</dbReference>
<proteinExistence type="predicted"/>
<dbReference type="InterPro" id="IPR012338">
    <property type="entry name" value="Beta-lactam/transpept-like"/>
</dbReference>
<dbReference type="Proteomes" id="UP000245086">
    <property type="component" value="Unassembled WGS sequence"/>
</dbReference>
<gene>
    <name evidence="2" type="primary">estB_1</name>
    <name evidence="2" type="ORF">PbB2_01510</name>
</gene>
<keyword evidence="3" id="KW-1185">Reference proteome</keyword>
<dbReference type="PANTHER" id="PTHR43319:SF3">
    <property type="entry name" value="BETA-LACTAMASE-RELATED DOMAIN-CONTAINING PROTEIN"/>
    <property type="match status" value="1"/>
</dbReference>
<dbReference type="InterPro" id="IPR052907">
    <property type="entry name" value="Beta-lactamase/esterase"/>
</dbReference>
<organism evidence="2 3">
    <name type="scientific">Candidatus Phycosocius bacilliformis</name>
    <dbReference type="NCBI Taxonomy" id="1445552"/>
    <lineage>
        <taxon>Bacteria</taxon>
        <taxon>Pseudomonadati</taxon>
        <taxon>Pseudomonadota</taxon>
        <taxon>Alphaproteobacteria</taxon>
        <taxon>Caulobacterales</taxon>
        <taxon>Caulobacterales incertae sedis</taxon>
        <taxon>Candidatus Phycosocius</taxon>
    </lineage>
</organism>
<feature type="domain" description="Beta-lactamase-related" evidence="1">
    <location>
        <begin position="23"/>
        <end position="367"/>
    </location>
</feature>
<comment type="caution">
    <text evidence="2">The sequence shown here is derived from an EMBL/GenBank/DDBJ whole genome shotgun (WGS) entry which is preliminary data.</text>
</comment>
<dbReference type="Gene3D" id="3.40.710.10">
    <property type="entry name" value="DD-peptidase/beta-lactamase superfamily"/>
    <property type="match status" value="1"/>
</dbReference>
<accession>A0A2P2E9T9</accession>
<protein>
    <submittedName>
        <fullName evidence="2">Esterase EstB</fullName>
    </submittedName>
</protein>
<sequence>MVCMTDLVSPYVAPGFEPVLDAFNANFAEGLELGAGFCAILDGEVVVDLVGGHMDRAKTRPWTRQTLVPVYSTTKPIAAMVIARLQDQGLLGFDDPIAWLWPEFTAHGKTVSIAQALSHQAGVPGFAEPIDPDLWLNPPALAEALAALAPLWQPGTASGYHPLTYGYIAGELAQRAHGTSLGTQLRKDICGPLDIDFWIGLPEAHHDRCAEMSRPKAMPELGPVSEARRIAFLTPWSSPNRGGAVWRSVEIPSANGHGTARSVATLYGVFANNGRIGSHEIISPETMTAFTQERIRTVDLVLPYEIAWAAGVMRNSNLRYGPNPDTLGHSGWGGSGGFGDPSRRLSAAYVMNKQTPALLGDERAGRLIQALYACVDRA</sequence>
<dbReference type="SUPFAM" id="SSF56601">
    <property type="entry name" value="beta-lactamase/transpeptidase-like"/>
    <property type="match status" value="1"/>
</dbReference>
<dbReference type="InterPro" id="IPR001466">
    <property type="entry name" value="Beta-lactam-related"/>
</dbReference>
<dbReference type="EMBL" id="BFBR01000004">
    <property type="protein sequence ID" value="GBF57840.1"/>
    <property type="molecule type" value="Genomic_DNA"/>
</dbReference>
<evidence type="ECO:0000313" key="2">
    <source>
        <dbReference type="EMBL" id="GBF57840.1"/>
    </source>
</evidence>
<reference evidence="2 3" key="1">
    <citation type="journal article" date="2018" name="Genome Announc.">
        <title>Draft Genome Sequence of "Candidatus Phycosocius bacilliformis," an Alphaproteobacterial Ectosymbiont of the Hydrocarbon-Producing Green Alga Botryococcus braunii.</title>
        <authorList>
            <person name="Tanabe Y."/>
            <person name="Yamaguchi H."/>
            <person name="Watanabe M.M."/>
        </authorList>
    </citation>
    <scope>NUCLEOTIDE SEQUENCE [LARGE SCALE GENOMIC DNA]</scope>
    <source>
        <strain evidence="2 3">BOTRYCO-2</strain>
    </source>
</reference>
<name>A0A2P2E9T9_9PROT</name>
<evidence type="ECO:0000259" key="1">
    <source>
        <dbReference type="Pfam" id="PF00144"/>
    </source>
</evidence>
<evidence type="ECO:0000313" key="3">
    <source>
        <dbReference type="Proteomes" id="UP000245086"/>
    </source>
</evidence>
<dbReference type="AlphaFoldDB" id="A0A2P2E9T9"/>